<gene>
    <name evidence="2" type="ORF">SAMN02927937_01452</name>
</gene>
<feature type="transmembrane region" description="Helical" evidence="1">
    <location>
        <begin position="43"/>
        <end position="64"/>
    </location>
</feature>
<feature type="transmembrane region" description="Helical" evidence="1">
    <location>
        <begin position="70"/>
        <end position="87"/>
    </location>
</feature>
<organism evidence="2 3">
    <name type="scientific">Paenimyroides marinum</name>
    <dbReference type="NCBI Taxonomy" id="1159016"/>
    <lineage>
        <taxon>Bacteria</taxon>
        <taxon>Pseudomonadati</taxon>
        <taxon>Bacteroidota</taxon>
        <taxon>Flavobacteriia</taxon>
        <taxon>Flavobacteriales</taxon>
        <taxon>Flavobacteriaceae</taxon>
        <taxon>Paenimyroides</taxon>
    </lineage>
</organism>
<feature type="transmembrane region" description="Helical" evidence="1">
    <location>
        <begin position="126"/>
        <end position="143"/>
    </location>
</feature>
<dbReference type="Proteomes" id="UP000199634">
    <property type="component" value="Unassembled WGS sequence"/>
</dbReference>
<evidence type="ECO:0000313" key="2">
    <source>
        <dbReference type="EMBL" id="SEH79099.1"/>
    </source>
</evidence>
<dbReference type="EMBL" id="FNXE01000017">
    <property type="protein sequence ID" value="SEH79099.1"/>
    <property type="molecule type" value="Genomic_DNA"/>
</dbReference>
<dbReference type="OrthoDB" id="1249607at2"/>
<proteinExistence type="predicted"/>
<feature type="transmembrane region" description="Helical" evidence="1">
    <location>
        <begin position="167"/>
        <end position="190"/>
    </location>
</feature>
<keyword evidence="3" id="KW-1185">Reference proteome</keyword>
<name>A0A1H6KTS7_9FLAO</name>
<keyword evidence="1" id="KW-0812">Transmembrane</keyword>
<evidence type="ECO:0000256" key="1">
    <source>
        <dbReference type="SAM" id="Phobius"/>
    </source>
</evidence>
<dbReference type="STRING" id="1159016.SAMN02927937_01452"/>
<keyword evidence="1" id="KW-1133">Transmembrane helix</keyword>
<dbReference type="RefSeq" id="WP_091098208.1">
    <property type="nucleotide sequence ID" value="NZ_FNXE01000017.1"/>
</dbReference>
<sequence>MNFDELKKQWDKQPEQDIKIKPEYLTKTKSLAEKMIKSFRREAIMWLSSIIFILIVPFIDLYQINGVISFIYYFLVFQFIIFGLYYYRRFYTISKMIKQPNTFTSRESIIRLYYEFHFAIETYRSSIYVLLPTAIALFVIMSGKDKTAEIVDKFYHFSHTLANEPGFIYTVLIVGIISVVLLILFSEWMIKKFYGRYLKQLKELMDEFEE</sequence>
<keyword evidence="1" id="KW-0472">Membrane</keyword>
<accession>A0A1H6KTS7</accession>
<reference evidence="2 3" key="1">
    <citation type="submission" date="2016-10" db="EMBL/GenBank/DDBJ databases">
        <authorList>
            <person name="de Groot N.N."/>
        </authorList>
    </citation>
    <scope>NUCLEOTIDE SEQUENCE [LARGE SCALE GENOMIC DNA]</scope>
    <source>
        <strain evidence="2 3">CGMCC 1.10825</strain>
    </source>
</reference>
<evidence type="ECO:0000313" key="3">
    <source>
        <dbReference type="Proteomes" id="UP000199634"/>
    </source>
</evidence>
<dbReference type="AlphaFoldDB" id="A0A1H6KTS7"/>
<protein>
    <submittedName>
        <fullName evidence="2">Uncharacterized protein</fullName>
    </submittedName>
</protein>